<dbReference type="CDD" id="cd04187">
    <property type="entry name" value="DPM1_like_bac"/>
    <property type="match status" value="1"/>
</dbReference>
<keyword evidence="13" id="KW-1185">Reference proteome</keyword>
<evidence type="ECO:0000256" key="9">
    <source>
        <dbReference type="SAM" id="MobiDB-lite"/>
    </source>
</evidence>
<dbReference type="PANTHER" id="PTHR48090">
    <property type="entry name" value="UNDECAPRENYL-PHOSPHATE 4-DEOXY-4-FORMAMIDO-L-ARABINOSE TRANSFERASE-RELATED"/>
    <property type="match status" value="1"/>
</dbReference>
<dbReference type="EMBL" id="CP015249">
    <property type="protein sequence ID" value="ANB19475.1"/>
    <property type="molecule type" value="Genomic_DNA"/>
</dbReference>
<name>A0A160DXL7_9GAMM</name>
<dbReference type="KEGG" id="dko:I596_3487"/>
<keyword evidence="7 10" id="KW-0472">Membrane</keyword>
<dbReference type="PATRIC" id="fig|1300342.3.peg.3406"/>
<accession>A0A160DXL7</accession>
<evidence type="ECO:0000256" key="10">
    <source>
        <dbReference type="SAM" id="Phobius"/>
    </source>
</evidence>
<protein>
    <submittedName>
        <fullName evidence="12">Glycosyl transferase family 2</fullName>
    </submittedName>
</protein>
<comment type="similarity">
    <text evidence="8">Belongs to the glycosyltransferase 2 family. GtrB subfamily.</text>
</comment>
<dbReference type="GO" id="GO:0016757">
    <property type="term" value="F:glycosyltransferase activity"/>
    <property type="evidence" value="ECO:0007669"/>
    <property type="project" value="UniProtKB-KW"/>
</dbReference>
<evidence type="ECO:0000256" key="5">
    <source>
        <dbReference type="ARBA" id="ARBA00022692"/>
    </source>
</evidence>
<dbReference type="SUPFAM" id="SSF53448">
    <property type="entry name" value="Nucleotide-diphospho-sugar transferases"/>
    <property type="match status" value="1"/>
</dbReference>
<comment type="subcellular location">
    <subcellularLocation>
        <location evidence="1">Cell membrane</location>
        <topology evidence="1">Multi-pass membrane protein</topology>
    </subcellularLocation>
</comment>
<dbReference type="OrthoDB" id="9811884at2"/>
<keyword evidence="5 10" id="KW-0812">Transmembrane</keyword>
<dbReference type="RefSeq" id="WP_067650383.1">
    <property type="nucleotide sequence ID" value="NZ_CP015249.1"/>
</dbReference>
<evidence type="ECO:0000259" key="11">
    <source>
        <dbReference type="Pfam" id="PF00535"/>
    </source>
</evidence>
<evidence type="ECO:0000256" key="1">
    <source>
        <dbReference type="ARBA" id="ARBA00004651"/>
    </source>
</evidence>
<feature type="transmembrane region" description="Helical" evidence="10">
    <location>
        <begin position="247"/>
        <end position="271"/>
    </location>
</feature>
<feature type="region of interest" description="Disordered" evidence="9">
    <location>
        <begin position="323"/>
        <end position="348"/>
    </location>
</feature>
<dbReference type="Pfam" id="PF00535">
    <property type="entry name" value="Glycos_transf_2"/>
    <property type="match status" value="1"/>
</dbReference>
<dbReference type="FunFam" id="3.90.550.10:FF:000079">
    <property type="entry name" value="Probable glycosyl transferase"/>
    <property type="match status" value="1"/>
</dbReference>
<dbReference type="PANTHER" id="PTHR48090:SF1">
    <property type="entry name" value="PROPHAGE BACTOPRENOL GLUCOSYL TRANSFERASE HOMOLOG"/>
    <property type="match status" value="1"/>
</dbReference>
<dbReference type="InterPro" id="IPR029044">
    <property type="entry name" value="Nucleotide-diphossugar_trans"/>
</dbReference>
<gene>
    <name evidence="12" type="ORF">I596_3487</name>
</gene>
<keyword evidence="2" id="KW-1003">Cell membrane</keyword>
<dbReference type="AlphaFoldDB" id="A0A160DXL7"/>
<evidence type="ECO:0000256" key="8">
    <source>
        <dbReference type="ARBA" id="ARBA00038152"/>
    </source>
</evidence>
<dbReference type="STRING" id="1300342.I596_3487"/>
<evidence type="ECO:0000256" key="7">
    <source>
        <dbReference type="ARBA" id="ARBA00023136"/>
    </source>
</evidence>
<keyword evidence="6 10" id="KW-1133">Transmembrane helix</keyword>
<organism evidence="12 13">
    <name type="scientific">Dokdonella koreensis DS-123</name>
    <dbReference type="NCBI Taxonomy" id="1300342"/>
    <lineage>
        <taxon>Bacteria</taxon>
        <taxon>Pseudomonadati</taxon>
        <taxon>Pseudomonadota</taxon>
        <taxon>Gammaproteobacteria</taxon>
        <taxon>Lysobacterales</taxon>
        <taxon>Rhodanobacteraceae</taxon>
        <taxon>Dokdonella</taxon>
    </lineage>
</organism>
<keyword evidence="3" id="KW-0328">Glycosyltransferase</keyword>
<dbReference type="Gene3D" id="3.90.550.10">
    <property type="entry name" value="Spore Coat Polysaccharide Biosynthesis Protein SpsA, Chain A"/>
    <property type="match status" value="1"/>
</dbReference>
<dbReference type="Proteomes" id="UP000076830">
    <property type="component" value="Chromosome"/>
</dbReference>
<dbReference type="GO" id="GO:0005886">
    <property type="term" value="C:plasma membrane"/>
    <property type="evidence" value="ECO:0007669"/>
    <property type="project" value="UniProtKB-SubCell"/>
</dbReference>
<evidence type="ECO:0000256" key="4">
    <source>
        <dbReference type="ARBA" id="ARBA00022679"/>
    </source>
</evidence>
<keyword evidence="4 12" id="KW-0808">Transferase</keyword>
<proteinExistence type="inferred from homology"/>
<dbReference type="InterPro" id="IPR001173">
    <property type="entry name" value="Glyco_trans_2-like"/>
</dbReference>
<sequence>MFPNPPLFPASPGRRPPRLSVVVPCYNEEAVLEQTHCRLTAACRVSAGDDYEIVYVDDGSRDTTWTLLDRLASEDAHVVALSLSRNFGHQLALSGGLSVARGERILMIDADLQDPPELLADMMQRMDAGADVVYGLRTEREGETAFKKSSAQWFYRTLNRLTDVPIPQNVGDFRLINRRVLDALLAMPEQHRFVRGLIAWLGFHQEALPYVRHARAAGETKYPLRRMLRLAADAITGFSVRPLRVSILFAGISFAVALAISLYALLAWLGGNTARGWTSLIIIVALFSGVQLLCLGIMGEYLGRMFMELKRRPLFVFRELKTRGGPGASAPERPPVAAADVPVTEQQP</sequence>
<dbReference type="InterPro" id="IPR050256">
    <property type="entry name" value="Glycosyltransferase_2"/>
</dbReference>
<evidence type="ECO:0000256" key="3">
    <source>
        <dbReference type="ARBA" id="ARBA00022676"/>
    </source>
</evidence>
<reference evidence="12 13" key="1">
    <citation type="submission" date="2016-04" db="EMBL/GenBank/DDBJ databases">
        <title>Complete genome sequence of Dokdonella koreensis DS-123T.</title>
        <authorList>
            <person name="Kim J.F."/>
            <person name="Lee H."/>
            <person name="Kwak M.-J."/>
        </authorList>
    </citation>
    <scope>NUCLEOTIDE SEQUENCE [LARGE SCALE GENOMIC DNA]</scope>
    <source>
        <strain evidence="12 13">DS-123</strain>
    </source>
</reference>
<evidence type="ECO:0000256" key="2">
    <source>
        <dbReference type="ARBA" id="ARBA00022475"/>
    </source>
</evidence>
<evidence type="ECO:0000313" key="13">
    <source>
        <dbReference type="Proteomes" id="UP000076830"/>
    </source>
</evidence>
<feature type="transmembrane region" description="Helical" evidence="10">
    <location>
        <begin position="277"/>
        <end position="302"/>
    </location>
</feature>
<evidence type="ECO:0000313" key="12">
    <source>
        <dbReference type="EMBL" id="ANB19475.1"/>
    </source>
</evidence>
<feature type="domain" description="Glycosyltransferase 2-like" evidence="11">
    <location>
        <begin position="20"/>
        <end position="184"/>
    </location>
</feature>
<evidence type="ECO:0000256" key="6">
    <source>
        <dbReference type="ARBA" id="ARBA00022989"/>
    </source>
</evidence>